<dbReference type="Pfam" id="PF00083">
    <property type="entry name" value="Sugar_tr"/>
    <property type="match status" value="2"/>
</dbReference>
<keyword evidence="8" id="KW-0539">Nucleus</keyword>
<feature type="transmembrane region" description="Helical" evidence="10">
    <location>
        <begin position="851"/>
        <end position="870"/>
    </location>
</feature>
<feature type="compositionally biased region" description="Polar residues" evidence="9">
    <location>
        <begin position="1351"/>
        <end position="1360"/>
    </location>
</feature>
<organism evidence="12 13">
    <name type="scientific">Toxocara canis</name>
    <name type="common">Canine roundworm</name>
    <dbReference type="NCBI Taxonomy" id="6265"/>
    <lineage>
        <taxon>Eukaryota</taxon>
        <taxon>Metazoa</taxon>
        <taxon>Ecdysozoa</taxon>
        <taxon>Nematoda</taxon>
        <taxon>Chromadorea</taxon>
        <taxon>Rhabditida</taxon>
        <taxon>Spirurina</taxon>
        <taxon>Ascaridomorpha</taxon>
        <taxon>Ascaridoidea</taxon>
        <taxon>Toxocaridae</taxon>
        <taxon>Toxocara</taxon>
    </lineage>
</organism>
<sequence>MVEVHRPFDSMDQQLGQKRIEQKPAVASDDEEIDICSNEYEENSRMSQGTTTSTASCSSQVLFNEEESASSSTVNLSTASMSSACSSGIGVSPLLVARPTQPKLIRKRSRLSLDSNTDDNESEDGEGASRKEKSLGLLCQRFLLAMGEEAQSGNDVHLESVAKKMAVEKRRIYDIVNVMEALEAMSKTNKSFYRWHGLQDLPQLMATLQQQALSEGLPERIHRVEQAMCSFTELSPGSRRSGADIVGTLVSNRNLTNDSGYFGGCMQNGEETKPQEMCAASSAIEKLHSDTRNHVTRDRNAKNSLAQLCRRFLMVLLCNPKDRRRVSLDVASTVLIKDPENEGFEPPSRSRCRRLYDIANVLVAMGIIKKVHYLFGTKKIPLFVYCGPEPDATASFDVGLCIGRMLAQRSSSPARSSTTNGVENTTNIEVSKKRTAPANVRHATSVVLPPKVRIARQNIGRMLAQRSSSPARSSTTNGVENTTNIEVSKKRTAPANVRHATSVVLPPKVRIARQKSDLDVLVAASEGERLRLQASSNSSQETISDENMPPNIISPKCSSRMVPFVRTSSGAILVKPKPQFVKHASFGLSTSNSNSALQPLSAARKFMMKVAGEAYQIHDPKQPHAFQKIETSQSTARIQQSSMSTHPFLAFNSLQQTNYPAMGIPLGLQPSALGSYSVSAILGSVTRAATIPQCHYRNASPFQMMKPIQAPFEKWHNTTRLVCNSADTGARKLDLPHGGKKSWSEFLIIEQNAAALLVETRRPTAAAEPTSSPNLGLFVYGLCSMAVIGGFLFGYDTGIVSGAMLYLPTNKGMIPMSSLWKELIVSFTPGMAIVGALTAGPASDRFGRRPVIIGSSLVFTVGGIVCAAAPEKVTLLVGRILLGFGIGFASMIVPIYVGEASPANVRGRLVTAFQLMITFGLLAANLFAGAFSYVDPENVGWRLMFALASVPSLIQFIGFLFLPESPRYLFGKGKTDEARQVLNRIYGGSAEWVIYELEEIRAADIEEKKAKEVVGDQLVLIRILQTPHVRKALIIGCVLQLFQQLGGVNTIVYYTSHIIRASGVEDDHITIWISLGISSVNFFATFIPITMIEKVGRRVLLLISVAGVMVSLILMGTAFILINKDSSPTLSWQNQSFDTSNAYAAECSGMRLVTTNCDFCVTSSHCGYCSPAWDKETGFCLPVDVNSPDNAATGHCQAGFNESVYSWENEFCDTKFTIMPVIVMILYMGFFSMGFAPLPWVLNAEFYPLWARGTGCALSTAANWIANLVVALTFLTLTEAVTKYGTFFIYLGITIVGFIFIFIFVPETKGLPIEQVELLFMTEAEQVKIIGEANKRLTIASQEAERKETAESSTATNQAKSHGVDNASFVPTDDETKLSENP</sequence>
<dbReference type="InterPro" id="IPR036390">
    <property type="entry name" value="WH_DNA-bd_sf"/>
</dbReference>
<dbReference type="Pfam" id="PF02319">
    <property type="entry name" value="WHD_E2F_TDP"/>
    <property type="match status" value="2"/>
</dbReference>
<dbReference type="FunFam" id="1.10.10.10:FF:000629">
    <property type="entry name" value="Transcription factor E2F/dimerization partner"/>
    <property type="match status" value="1"/>
</dbReference>
<dbReference type="InterPro" id="IPR003663">
    <property type="entry name" value="Sugar/inositol_transpt"/>
</dbReference>
<name>A0A0B2W297_TOXCA</name>
<gene>
    <name evidence="12" type="primary">SLC2A13</name>
    <name evidence="12" type="ORF">Tcan_15997</name>
</gene>
<dbReference type="NCBIfam" id="TIGR00879">
    <property type="entry name" value="SP"/>
    <property type="match status" value="1"/>
</dbReference>
<evidence type="ECO:0000256" key="6">
    <source>
        <dbReference type="ARBA" id="ARBA00022989"/>
    </source>
</evidence>
<keyword evidence="6 10" id="KW-1133">Transmembrane helix</keyword>
<feature type="region of interest" description="Disordered" evidence="9">
    <location>
        <begin position="532"/>
        <end position="551"/>
    </location>
</feature>
<dbReference type="PANTHER" id="PTHR48020">
    <property type="entry name" value="PROTON MYO-INOSITOL COTRANSPORTER"/>
    <property type="match status" value="1"/>
</dbReference>
<dbReference type="GO" id="GO:0003677">
    <property type="term" value="F:DNA binding"/>
    <property type="evidence" value="ECO:0007669"/>
    <property type="project" value="UniProtKB-KW"/>
</dbReference>
<proteinExistence type="inferred from homology"/>
<dbReference type="Proteomes" id="UP000031036">
    <property type="component" value="Unassembled WGS sequence"/>
</dbReference>
<dbReference type="PROSITE" id="PS00216">
    <property type="entry name" value="SUGAR_TRANSPORT_1"/>
    <property type="match status" value="1"/>
</dbReference>
<comment type="caution">
    <text evidence="12">The sequence shown here is derived from an EMBL/GenBank/DDBJ whole genome shotgun (WGS) entry which is preliminary data.</text>
</comment>
<dbReference type="PROSITE" id="PS50850">
    <property type="entry name" value="MFS"/>
    <property type="match status" value="1"/>
</dbReference>
<dbReference type="GO" id="GO:0016324">
    <property type="term" value="C:apical plasma membrane"/>
    <property type="evidence" value="ECO:0007669"/>
    <property type="project" value="TreeGrafter"/>
</dbReference>
<feature type="region of interest" description="Disordered" evidence="9">
    <location>
        <begin position="463"/>
        <end position="482"/>
    </location>
</feature>
<dbReference type="SMART" id="SM01372">
    <property type="entry name" value="E2F_TDP"/>
    <property type="match status" value="2"/>
</dbReference>
<feature type="transmembrane region" description="Helical" evidence="10">
    <location>
        <begin position="1069"/>
        <end position="1087"/>
    </location>
</feature>
<dbReference type="GO" id="GO:0006355">
    <property type="term" value="P:regulation of DNA-templated transcription"/>
    <property type="evidence" value="ECO:0007669"/>
    <property type="project" value="InterPro"/>
</dbReference>
<feature type="transmembrane region" description="Helical" evidence="10">
    <location>
        <begin position="777"/>
        <end position="807"/>
    </location>
</feature>
<dbReference type="SUPFAM" id="SSF103473">
    <property type="entry name" value="MFS general substrate transporter"/>
    <property type="match status" value="1"/>
</dbReference>
<protein>
    <submittedName>
        <fullName evidence="12">Proton myo-inositol cotransporter</fullName>
    </submittedName>
</protein>
<feature type="transmembrane region" description="Helical" evidence="10">
    <location>
        <begin position="909"/>
        <end position="933"/>
    </location>
</feature>
<dbReference type="Gene3D" id="1.10.10.10">
    <property type="entry name" value="Winged helix-like DNA-binding domain superfamily/Winged helix DNA-binding domain"/>
    <property type="match status" value="2"/>
</dbReference>
<dbReference type="InterPro" id="IPR003316">
    <property type="entry name" value="E2F_WHTH_DNA-bd_dom"/>
</dbReference>
<feature type="domain" description="Major facilitator superfamily (MFS) profile" evidence="11">
    <location>
        <begin position="782"/>
        <end position="1309"/>
    </location>
</feature>
<evidence type="ECO:0000313" key="12">
    <source>
        <dbReference type="EMBL" id="KHN88128.1"/>
    </source>
</evidence>
<feature type="region of interest" description="Disordered" evidence="9">
    <location>
        <begin position="106"/>
        <end position="131"/>
    </location>
</feature>
<feature type="transmembrane region" description="Helical" evidence="10">
    <location>
        <begin position="1218"/>
        <end position="1242"/>
    </location>
</feature>
<feature type="region of interest" description="Disordered" evidence="9">
    <location>
        <begin position="1"/>
        <end position="32"/>
    </location>
</feature>
<keyword evidence="8" id="KW-0805">Transcription regulation</keyword>
<evidence type="ECO:0000259" key="11">
    <source>
        <dbReference type="PROSITE" id="PS50850"/>
    </source>
</evidence>
<feature type="region of interest" description="Disordered" evidence="9">
    <location>
        <begin position="1341"/>
        <end position="1382"/>
    </location>
</feature>
<dbReference type="InterPro" id="IPR005828">
    <property type="entry name" value="MFS_sugar_transport-like"/>
</dbReference>
<dbReference type="EMBL" id="JPKZ01000265">
    <property type="protein sequence ID" value="KHN88128.1"/>
    <property type="molecule type" value="Genomic_DNA"/>
</dbReference>
<keyword evidence="4" id="KW-0813">Transport</keyword>
<evidence type="ECO:0000256" key="2">
    <source>
        <dbReference type="ARBA" id="ARBA00010940"/>
    </source>
</evidence>
<dbReference type="Gene3D" id="1.20.1250.20">
    <property type="entry name" value="MFS general substrate transporter like domains"/>
    <property type="match status" value="2"/>
</dbReference>
<comment type="similarity">
    <text evidence="3">Belongs to the major facilitator superfamily. Sugar transporter (TC 2.A.1.1) family.</text>
</comment>
<dbReference type="InterPro" id="IPR036388">
    <property type="entry name" value="WH-like_DNA-bd_sf"/>
</dbReference>
<keyword evidence="5 10" id="KW-0812">Transmembrane</keyword>
<dbReference type="InterPro" id="IPR020846">
    <property type="entry name" value="MFS_dom"/>
</dbReference>
<keyword evidence="8" id="KW-0804">Transcription</keyword>
<feature type="transmembrane region" description="Helical" evidence="10">
    <location>
        <begin position="1099"/>
        <end position="1122"/>
    </location>
</feature>
<dbReference type="GO" id="GO:0005634">
    <property type="term" value="C:nucleus"/>
    <property type="evidence" value="ECO:0007669"/>
    <property type="project" value="UniProtKB-SubCell"/>
</dbReference>
<comment type="subcellular location">
    <subcellularLocation>
        <location evidence="1">Membrane</location>
        <topology evidence="1">Multi-pass membrane protein</topology>
    </subcellularLocation>
    <subcellularLocation>
        <location evidence="8">Nucleus</location>
    </subcellularLocation>
</comment>
<dbReference type="SUPFAM" id="SSF46785">
    <property type="entry name" value="Winged helix' DNA-binding domain"/>
    <property type="match status" value="2"/>
</dbReference>
<dbReference type="InterPro" id="IPR005829">
    <property type="entry name" value="Sugar_transporter_CS"/>
</dbReference>
<comment type="similarity">
    <text evidence="2 8">Belongs to the E2F/DP family.</text>
</comment>
<dbReference type="CDD" id="cd17360">
    <property type="entry name" value="MFS_HMIT_like"/>
    <property type="match status" value="1"/>
</dbReference>
<evidence type="ECO:0000313" key="13">
    <source>
        <dbReference type="Proteomes" id="UP000031036"/>
    </source>
</evidence>
<dbReference type="InterPro" id="IPR036259">
    <property type="entry name" value="MFS_trans_sf"/>
</dbReference>
<feature type="transmembrane region" description="Helical" evidence="10">
    <location>
        <begin position="819"/>
        <end position="839"/>
    </location>
</feature>
<reference evidence="12 13" key="1">
    <citation type="submission" date="2014-11" db="EMBL/GenBank/DDBJ databases">
        <title>Genetic blueprint of the zoonotic pathogen Toxocara canis.</title>
        <authorList>
            <person name="Zhu X.-Q."/>
            <person name="Korhonen P.K."/>
            <person name="Cai H."/>
            <person name="Young N.D."/>
            <person name="Nejsum P."/>
            <person name="von Samson-Himmelstjerna G."/>
            <person name="Boag P.R."/>
            <person name="Tan P."/>
            <person name="Li Q."/>
            <person name="Min J."/>
            <person name="Yang Y."/>
            <person name="Wang X."/>
            <person name="Fang X."/>
            <person name="Hall R.S."/>
            <person name="Hofmann A."/>
            <person name="Sternberg P.W."/>
            <person name="Jex A.R."/>
            <person name="Gasser R.B."/>
        </authorList>
    </citation>
    <scope>NUCLEOTIDE SEQUENCE [LARGE SCALE GENOMIC DNA]</scope>
    <source>
        <strain evidence="12">PN_DK_2014</strain>
    </source>
</reference>
<feature type="transmembrane region" description="Helical" evidence="10">
    <location>
        <begin position="939"/>
        <end position="962"/>
    </location>
</feature>
<evidence type="ECO:0000256" key="4">
    <source>
        <dbReference type="ARBA" id="ARBA00022448"/>
    </source>
</evidence>
<dbReference type="PANTHER" id="PTHR48020:SF12">
    <property type="entry name" value="PROTON MYO-INOSITOL COTRANSPORTER"/>
    <property type="match status" value="1"/>
</dbReference>
<dbReference type="PROSITE" id="PS00217">
    <property type="entry name" value="SUGAR_TRANSPORT_2"/>
    <property type="match status" value="1"/>
</dbReference>
<dbReference type="GO" id="GO:0005667">
    <property type="term" value="C:transcription regulator complex"/>
    <property type="evidence" value="ECO:0007669"/>
    <property type="project" value="InterPro"/>
</dbReference>
<dbReference type="InterPro" id="IPR050814">
    <property type="entry name" value="Myo-inositol_Transporter"/>
</dbReference>
<evidence type="ECO:0000256" key="10">
    <source>
        <dbReference type="SAM" id="Phobius"/>
    </source>
</evidence>
<dbReference type="GO" id="GO:0005366">
    <property type="term" value="F:myo-inositol:proton symporter activity"/>
    <property type="evidence" value="ECO:0007669"/>
    <property type="project" value="TreeGrafter"/>
</dbReference>
<feature type="transmembrane region" description="Helical" evidence="10">
    <location>
        <begin position="876"/>
        <end position="897"/>
    </location>
</feature>
<keyword evidence="8" id="KW-0238">DNA-binding</keyword>
<dbReference type="FunFam" id="1.10.10.10:FF:000832">
    <property type="entry name" value="E2F-like (Mammalian transcription factor)"/>
    <property type="match status" value="1"/>
</dbReference>
<evidence type="ECO:0000256" key="1">
    <source>
        <dbReference type="ARBA" id="ARBA00004141"/>
    </source>
</evidence>
<keyword evidence="13" id="KW-1185">Reference proteome</keyword>
<dbReference type="OrthoDB" id="6339427at2759"/>
<accession>A0A0B2W297</accession>
<keyword evidence="7 10" id="KW-0472">Membrane</keyword>
<evidence type="ECO:0000256" key="9">
    <source>
        <dbReference type="SAM" id="MobiDB-lite"/>
    </source>
</evidence>
<feature type="compositionally biased region" description="Acidic residues" evidence="9">
    <location>
        <begin position="116"/>
        <end position="126"/>
    </location>
</feature>
<dbReference type="PRINTS" id="PR00171">
    <property type="entry name" value="SUGRTRNSPORT"/>
</dbReference>
<dbReference type="STRING" id="6265.A0A0B2W297"/>
<evidence type="ECO:0000256" key="7">
    <source>
        <dbReference type="ARBA" id="ARBA00023136"/>
    </source>
</evidence>
<evidence type="ECO:0000256" key="3">
    <source>
        <dbReference type="ARBA" id="ARBA00010992"/>
    </source>
</evidence>
<feature type="transmembrane region" description="Helical" evidence="10">
    <location>
        <begin position="1287"/>
        <end position="1305"/>
    </location>
</feature>
<feature type="compositionally biased region" description="Polar residues" evidence="9">
    <location>
        <begin position="533"/>
        <end position="542"/>
    </location>
</feature>
<feature type="compositionally biased region" description="Polar residues" evidence="9">
    <location>
        <begin position="465"/>
        <end position="482"/>
    </location>
</feature>
<evidence type="ECO:0000256" key="8">
    <source>
        <dbReference type="RuleBase" id="RU003796"/>
    </source>
</evidence>
<feature type="transmembrane region" description="Helical" evidence="10">
    <location>
        <begin position="1254"/>
        <end position="1275"/>
    </location>
</feature>
<evidence type="ECO:0000256" key="5">
    <source>
        <dbReference type="ARBA" id="ARBA00022692"/>
    </source>
</evidence>